<accession>A0A2S5VXJ8</accession>
<protein>
    <submittedName>
        <fullName evidence="7">RNA polymerase subunit sigma-70</fullName>
    </submittedName>
</protein>
<dbReference type="Gene3D" id="1.10.10.10">
    <property type="entry name" value="Winged helix-like DNA-binding domain superfamily/Winged helix DNA-binding domain"/>
    <property type="match status" value="1"/>
</dbReference>
<evidence type="ECO:0000259" key="5">
    <source>
        <dbReference type="Pfam" id="PF04542"/>
    </source>
</evidence>
<dbReference type="SUPFAM" id="SSF88946">
    <property type="entry name" value="Sigma2 domain of RNA polymerase sigma factors"/>
    <property type="match status" value="1"/>
</dbReference>
<dbReference type="SUPFAM" id="SSF88659">
    <property type="entry name" value="Sigma3 and sigma4 domains of RNA polymerase sigma factors"/>
    <property type="match status" value="1"/>
</dbReference>
<feature type="domain" description="RNA polymerase sigma-70 region 2" evidence="5">
    <location>
        <begin position="32"/>
        <end position="95"/>
    </location>
</feature>
<dbReference type="InterPro" id="IPR013249">
    <property type="entry name" value="RNA_pol_sigma70_r4_t2"/>
</dbReference>
<dbReference type="Pfam" id="PF08281">
    <property type="entry name" value="Sigma70_r4_2"/>
    <property type="match status" value="1"/>
</dbReference>
<dbReference type="AlphaFoldDB" id="A0A2S5VXJ8"/>
<comment type="caution">
    <text evidence="7">The sequence shown here is derived from an EMBL/GenBank/DDBJ whole genome shotgun (WGS) entry which is preliminary data.</text>
</comment>
<evidence type="ECO:0000256" key="3">
    <source>
        <dbReference type="ARBA" id="ARBA00023082"/>
    </source>
</evidence>
<keyword evidence="4" id="KW-0804">Transcription</keyword>
<reference evidence="7 8" key="1">
    <citation type="submission" date="2018-02" db="EMBL/GenBank/DDBJ databases">
        <title>Bacteriophage NCPPB3778 and a type I-E CRISPR drive the evolution of the US Biological Select Agent, Rathayibacter toxicus.</title>
        <authorList>
            <person name="Davis E.W.II."/>
            <person name="Tabima J.F."/>
            <person name="Weisberg A.J."/>
            <person name="Lopes L.D."/>
            <person name="Wiseman M.S."/>
            <person name="Wiseman M.S."/>
            <person name="Pupko T."/>
            <person name="Belcher M.S."/>
            <person name="Sechler A.J."/>
            <person name="Tancos M.A."/>
            <person name="Schroeder B.K."/>
            <person name="Murray T.D."/>
            <person name="Luster D.G."/>
            <person name="Schneider W.L."/>
            <person name="Rogers E."/>
            <person name="Andreote F.D."/>
            <person name="Grunwald N.J."/>
            <person name="Putnam M.L."/>
            <person name="Chang J.H."/>
        </authorList>
    </citation>
    <scope>NUCLEOTIDE SEQUENCE [LARGE SCALE GENOMIC DNA]</scope>
    <source>
        <strain evidence="7 8">AY1B3</strain>
    </source>
</reference>
<dbReference type="InterPro" id="IPR014284">
    <property type="entry name" value="RNA_pol_sigma-70_dom"/>
</dbReference>
<dbReference type="InterPro" id="IPR007627">
    <property type="entry name" value="RNA_pol_sigma70_r2"/>
</dbReference>
<evidence type="ECO:0000256" key="4">
    <source>
        <dbReference type="ARBA" id="ARBA00023163"/>
    </source>
</evidence>
<evidence type="ECO:0000259" key="6">
    <source>
        <dbReference type="Pfam" id="PF08281"/>
    </source>
</evidence>
<evidence type="ECO:0000313" key="7">
    <source>
        <dbReference type="EMBL" id="PPF70993.1"/>
    </source>
</evidence>
<organism evidence="7 8">
    <name type="scientific">Clavibacter michiganensis</name>
    <dbReference type="NCBI Taxonomy" id="28447"/>
    <lineage>
        <taxon>Bacteria</taxon>
        <taxon>Bacillati</taxon>
        <taxon>Actinomycetota</taxon>
        <taxon>Actinomycetes</taxon>
        <taxon>Micrococcales</taxon>
        <taxon>Microbacteriaceae</taxon>
        <taxon>Clavibacter</taxon>
    </lineage>
</organism>
<dbReference type="InterPro" id="IPR036388">
    <property type="entry name" value="WH-like_DNA-bd_sf"/>
</dbReference>
<name>A0A2S5VXJ8_9MICO</name>
<proteinExistence type="inferred from homology"/>
<keyword evidence="3" id="KW-0731">Sigma factor</keyword>
<evidence type="ECO:0000313" key="8">
    <source>
        <dbReference type="Proteomes" id="UP000239241"/>
    </source>
</evidence>
<keyword evidence="2" id="KW-0805">Transcription regulation</keyword>
<dbReference type="GO" id="GO:0003677">
    <property type="term" value="F:DNA binding"/>
    <property type="evidence" value="ECO:0007669"/>
    <property type="project" value="InterPro"/>
</dbReference>
<dbReference type="NCBIfam" id="TIGR02937">
    <property type="entry name" value="sigma70-ECF"/>
    <property type="match status" value="1"/>
</dbReference>
<sequence>MSSDRAIPVVSDETDSDIIGRSREVPAVFAVLFDRHHRVVHRYVSLRAGVEVGDDLMSETFLVAFESRASFDASRGDARAWLLGIATVLLRKHARIEAAAWRGMLASHLAEVLDDNALDAAASRIDAAETVRRLGKALSRLPAGDRDVLLLHAWADLDYQGIADALGIPVGTVRSRLNRARRKLRHVIGPGDARTQEEVGTWTS</sequence>
<dbReference type="Proteomes" id="UP000239241">
    <property type="component" value="Unassembled WGS sequence"/>
</dbReference>
<dbReference type="EMBL" id="PSXY01000002">
    <property type="protein sequence ID" value="PPF70993.1"/>
    <property type="molecule type" value="Genomic_DNA"/>
</dbReference>
<dbReference type="CDD" id="cd06171">
    <property type="entry name" value="Sigma70_r4"/>
    <property type="match status" value="1"/>
</dbReference>
<dbReference type="PANTHER" id="PTHR43133">
    <property type="entry name" value="RNA POLYMERASE ECF-TYPE SIGMA FACTO"/>
    <property type="match status" value="1"/>
</dbReference>
<dbReference type="Pfam" id="PF04542">
    <property type="entry name" value="Sigma70_r2"/>
    <property type="match status" value="1"/>
</dbReference>
<dbReference type="GO" id="GO:0006352">
    <property type="term" value="P:DNA-templated transcription initiation"/>
    <property type="evidence" value="ECO:0007669"/>
    <property type="project" value="InterPro"/>
</dbReference>
<dbReference type="InterPro" id="IPR013324">
    <property type="entry name" value="RNA_pol_sigma_r3/r4-like"/>
</dbReference>
<dbReference type="InterPro" id="IPR039425">
    <property type="entry name" value="RNA_pol_sigma-70-like"/>
</dbReference>
<comment type="similarity">
    <text evidence="1">Belongs to the sigma-70 factor family. ECF subfamily.</text>
</comment>
<evidence type="ECO:0000256" key="1">
    <source>
        <dbReference type="ARBA" id="ARBA00010641"/>
    </source>
</evidence>
<evidence type="ECO:0000256" key="2">
    <source>
        <dbReference type="ARBA" id="ARBA00023015"/>
    </source>
</evidence>
<dbReference type="PANTHER" id="PTHR43133:SF25">
    <property type="entry name" value="RNA POLYMERASE SIGMA FACTOR RFAY-RELATED"/>
    <property type="match status" value="1"/>
</dbReference>
<dbReference type="Gene3D" id="1.10.1740.10">
    <property type="match status" value="1"/>
</dbReference>
<dbReference type="InterPro" id="IPR013325">
    <property type="entry name" value="RNA_pol_sigma_r2"/>
</dbReference>
<gene>
    <name evidence="7" type="ORF">C5E16_01725</name>
</gene>
<feature type="domain" description="RNA polymerase sigma factor 70 region 4 type 2" evidence="6">
    <location>
        <begin position="133"/>
        <end position="184"/>
    </location>
</feature>
<dbReference type="GO" id="GO:0016987">
    <property type="term" value="F:sigma factor activity"/>
    <property type="evidence" value="ECO:0007669"/>
    <property type="project" value="UniProtKB-KW"/>
</dbReference>